<dbReference type="Proteomes" id="UP001325248">
    <property type="component" value="Chromosome"/>
</dbReference>
<dbReference type="InterPro" id="IPR013815">
    <property type="entry name" value="ATP_grasp_subdomain_1"/>
</dbReference>
<keyword evidence="3" id="KW-0067">ATP-binding</keyword>
<keyword evidence="2 5" id="KW-0436">Ligase</keyword>
<evidence type="ECO:0000256" key="3">
    <source>
        <dbReference type="PROSITE-ProRule" id="PRU00409"/>
    </source>
</evidence>
<accession>A0ABZ0U5Z9</accession>
<keyword evidence="3" id="KW-0547">Nucleotide-binding</keyword>
<dbReference type="Gene3D" id="3.30.1490.20">
    <property type="entry name" value="ATP-grasp fold, A domain"/>
    <property type="match status" value="1"/>
</dbReference>
<comment type="similarity">
    <text evidence="1">Belongs to the D-alanine--D-alanine ligase family.</text>
</comment>
<evidence type="ECO:0000313" key="6">
    <source>
        <dbReference type="Proteomes" id="UP001325248"/>
    </source>
</evidence>
<evidence type="ECO:0000313" key="5">
    <source>
        <dbReference type="EMBL" id="WPX72398.1"/>
    </source>
</evidence>
<organism evidence="5 6">
    <name type="scientific">Blautia producta</name>
    <dbReference type="NCBI Taxonomy" id="33035"/>
    <lineage>
        <taxon>Bacteria</taxon>
        <taxon>Bacillati</taxon>
        <taxon>Bacillota</taxon>
        <taxon>Clostridia</taxon>
        <taxon>Lachnospirales</taxon>
        <taxon>Lachnospiraceae</taxon>
        <taxon>Blautia</taxon>
    </lineage>
</organism>
<proteinExistence type="inferred from homology"/>
<dbReference type="InterPro" id="IPR011761">
    <property type="entry name" value="ATP-grasp"/>
</dbReference>
<dbReference type="PROSITE" id="PS50975">
    <property type="entry name" value="ATP_GRASP"/>
    <property type="match status" value="1"/>
</dbReference>
<evidence type="ECO:0000259" key="4">
    <source>
        <dbReference type="PROSITE" id="PS50975"/>
    </source>
</evidence>
<dbReference type="GO" id="GO:0008716">
    <property type="term" value="F:D-alanine-D-alanine ligase activity"/>
    <property type="evidence" value="ECO:0007669"/>
    <property type="project" value="UniProtKB-EC"/>
</dbReference>
<dbReference type="PANTHER" id="PTHR23132">
    <property type="entry name" value="D-ALANINE--D-ALANINE LIGASE"/>
    <property type="match status" value="1"/>
</dbReference>
<protein>
    <submittedName>
        <fullName evidence="5">D-alanine--D-alanine ligase</fullName>
        <ecNumber evidence="5">6.3.2.4</ecNumber>
    </submittedName>
</protein>
<dbReference type="PANTHER" id="PTHR23132:SF23">
    <property type="entry name" value="D-ALANINE--D-ALANINE LIGASE B"/>
    <property type="match status" value="1"/>
</dbReference>
<evidence type="ECO:0000256" key="2">
    <source>
        <dbReference type="ARBA" id="ARBA00022598"/>
    </source>
</evidence>
<dbReference type="InterPro" id="IPR011095">
    <property type="entry name" value="Dala_Dala_lig_C"/>
</dbReference>
<dbReference type="Pfam" id="PF07478">
    <property type="entry name" value="Dala_Dala_lig_C"/>
    <property type="match status" value="1"/>
</dbReference>
<dbReference type="Gene3D" id="3.30.470.20">
    <property type="entry name" value="ATP-grasp fold, B domain"/>
    <property type="match status" value="1"/>
</dbReference>
<dbReference type="SUPFAM" id="SSF56059">
    <property type="entry name" value="Glutathione synthetase ATP-binding domain-like"/>
    <property type="match status" value="1"/>
</dbReference>
<reference evidence="5" key="1">
    <citation type="submission" date="2023-10" db="EMBL/GenBank/DDBJ databases">
        <title>Genome sequence of Blautia coccoides DSM 935.</title>
        <authorList>
            <person name="Boeer T."/>
            <person name="Bengelsdorf F.R."/>
            <person name="Daniel R."/>
            <person name="Poehlein A."/>
        </authorList>
    </citation>
    <scope>NUCLEOTIDE SEQUENCE [LARGE SCALE GENOMIC DNA]</scope>
    <source>
        <strain evidence="5">DSM 935</strain>
    </source>
</reference>
<name>A0ABZ0U5Z9_9FIRM</name>
<dbReference type="EC" id="6.3.2.4" evidence="5"/>
<dbReference type="EMBL" id="CP136422">
    <property type="protein sequence ID" value="WPX72398.1"/>
    <property type="molecule type" value="Genomic_DNA"/>
</dbReference>
<evidence type="ECO:0000256" key="1">
    <source>
        <dbReference type="ARBA" id="ARBA00010871"/>
    </source>
</evidence>
<keyword evidence="6" id="KW-1185">Reference proteome</keyword>
<gene>
    <name evidence="5" type="primary">ddl_2</name>
    <name evidence="5" type="ORF">BLCOC_07340</name>
</gene>
<sequence length="333" mass="37944">MNPQDITILFLAHYAPQNDFTSIPVGIKDFVYAQYHHKVYKVLKSFFPKLLSSCDPSVMLQDNIEADFIFSLYNRMPFRNSEVFVSSVAEYHNLPYLGARPNIRALAEDKHLAKMLAVYAKVPTPEWTIYNIGDEIRKPKFEPPYFIKPRFGAASNGIDESSICSTWEAAKNKVFALHSLGVDVILEAQIKGIYHTCPVLNNFGLHKYLPCIAQYSTLKDGVVTYQQKRKIAPGLSRKVLTDNELQKQIQEYSKHMYSLIQPLDYTRFDYIVERESGIPYFLEFNVCCNLGEHSTISQAAAANDITYDALIANITYSSLYRNGLLDSTFGKEL</sequence>
<feature type="domain" description="ATP-grasp" evidence="4">
    <location>
        <begin position="114"/>
        <end position="316"/>
    </location>
</feature>